<reference evidence="2 3" key="1">
    <citation type="submission" date="2024-10" db="EMBL/GenBank/DDBJ databases">
        <title>Draft genome assembly of a novel steroid transforming actinomycete isolated from African clawed frog Xenopus laevis.</title>
        <authorList>
            <person name="Bragin E."/>
            <person name="Kollerov V."/>
            <person name="Donova M.V."/>
        </authorList>
    </citation>
    <scope>NUCLEOTIDE SEQUENCE [LARGE SCALE GENOMIC DNA]</scope>
    <source>
        <strain evidence="2 3">MTOC-St3</strain>
    </source>
</reference>
<dbReference type="RefSeq" id="WP_158913876.1">
    <property type="nucleotide sequence ID" value="NZ_JBIENY010000250.1"/>
</dbReference>
<name>A0ABW7E1T2_STRRO</name>
<gene>
    <name evidence="2" type="ORF">ACGU38_17095</name>
</gene>
<protein>
    <recommendedName>
        <fullName evidence="4">RiboL-PSP-HEPN domain-containing protein</fullName>
    </recommendedName>
</protein>
<keyword evidence="3" id="KW-1185">Reference proteome</keyword>
<evidence type="ECO:0008006" key="4">
    <source>
        <dbReference type="Google" id="ProtNLM"/>
    </source>
</evidence>
<evidence type="ECO:0000313" key="2">
    <source>
        <dbReference type="EMBL" id="MFG6297063.1"/>
    </source>
</evidence>
<proteinExistence type="predicted"/>
<feature type="region of interest" description="Disordered" evidence="1">
    <location>
        <begin position="251"/>
        <end position="274"/>
    </location>
</feature>
<sequence>MARDSLLKTPDLVTRSASDFYDQHFVNMMNFSVSEMVFDSHKHFLESAGRVLSTDGRGPRDVFPEHFSRLDQLREYIDYTKPARLESGLSRAVDNFLSYISDILTQAIISRPDLLKSQEQVTMEEVLGHDSIEEFVQWAAERHINQLSFKGLEEIARYVEKRLGLSIHSSEEDWQTLKRAVAARNLTVHRRTVIDDRFLRVMKDATLSKGDKFQVPARMLADTLDCTMRVVYDFDGRIAEKFSVPRIRSEDQEWHSRLHEKKRVSPEKAESPAQ</sequence>
<evidence type="ECO:0000256" key="1">
    <source>
        <dbReference type="SAM" id="MobiDB-lite"/>
    </source>
</evidence>
<comment type="caution">
    <text evidence="2">The sequence shown here is derived from an EMBL/GenBank/DDBJ whole genome shotgun (WGS) entry which is preliminary data.</text>
</comment>
<accession>A0ABW7E1T2</accession>
<dbReference type="EMBL" id="JBIENY010000250">
    <property type="protein sequence ID" value="MFG6297063.1"/>
    <property type="molecule type" value="Genomic_DNA"/>
</dbReference>
<organism evidence="2 3">
    <name type="scientific">Streptomyces rochei</name>
    <name type="common">Streptomyces parvullus</name>
    <dbReference type="NCBI Taxonomy" id="1928"/>
    <lineage>
        <taxon>Bacteria</taxon>
        <taxon>Bacillati</taxon>
        <taxon>Actinomycetota</taxon>
        <taxon>Actinomycetes</taxon>
        <taxon>Kitasatosporales</taxon>
        <taxon>Streptomycetaceae</taxon>
        <taxon>Streptomyces</taxon>
        <taxon>Streptomyces rochei group</taxon>
    </lineage>
</organism>
<dbReference type="Proteomes" id="UP001605990">
    <property type="component" value="Unassembled WGS sequence"/>
</dbReference>
<evidence type="ECO:0000313" key="3">
    <source>
        <dbReference type="Proteomes" id="UP001605990"/>
    </source>
</evidence>